<organism evidence="3 4">
    <name type="scientific">Roseibium aggregatum</name>
    <dbReference type="NCBI Taxonomy" id="187304"/>
    <lineage>
        <taxon>Bacteria</taxon>
        <taxon>Pseudomonadati</taxon>
        <taxon>Pseudomonadota</taxon>
        <taxon>Alphaproteobacteria</taxon>
        <taxon>Hyphomicrobiales</taxon>
        <taxon>Stappiaceae</taxon>
        <taxon>Roseibium</taxon>
    </lineage>
</organism>
<dbReference type="Gene3D" id="2.40.160.90">
    <property type="match status" value="1"/>
</dbReference>
<dbReference type="InterPro" id="IPR006860">
    <property type="entry name" value="FecR"/>
</dbReference>
<feature type="region of interest" description="Disordered" evidence="1">
    <location>
        <begin position="181"/>
        <end position="205"/>
    </location>
</feature>
<evidence type="ECO:0000313" key="3">
    <source>
        <dbReference type="EMBL" id="MBN9669496.1"/>
    </source>
</evidence>
<dbReference type="InterPro" id="IPR011250">
    <property type="entry name" value="OMP/PagP_B-barrel"/>
</dbReference>
<feature type="compositionally biased region" description="Polar residues" evidence="1">
    <location>
        <begin position="196"/>
        <end position="205"/>
    </location>
</feature>
<dbReference type="AlphaFoldDB" id="A0A939E9T9"/>
<evidence type="ECO:0000313" key="4">
    <source>
        <dbReference type="Proteomes" id="UP000664096"/>
    </source>
</evidence>
<reference evidence="3" key="1">
    <citation type="submission" date="2020-12" db="EMBL/GenBank/DDBJ databases">
        <title>Oil enriched cultivation method for isolating marine PHA-producing bacteria.</title>
        <authorList>
            <person name="Zheng W."/>
            <person name="Yu S."/>
            <person name="Huang Y."/>
        </authorList>
    </citation>
    <scope>NUCLEOTIDE SEQUENCE</scope>
    <source>
        <strain evidence="3">SY-2-12</strain>
    </source>
</reference>
<comment type="caution">
    <text evidence="3">The sequence shown here is derived from an EMBL/GenBank/DDBJ whole genome shotgun (WGS) entry which is preliminary data.</text>
</comment>
<evidence type="ECO:0000256" key="1">
    <source>
        <dbReference type="SAM" id="MobiDB-lite"/>
    </source>
</evidence>
<protein>
    <submittedName>
        <fullName evidence="3">FecR domain-containing protein</fullName>
    </submittedName>
</protein>
<dbReference type="EMBL" id="JAEKJZ010000001">
    <property type="protein sequence ID" value="MBN9669496.1"/>
    <property type="molecule type" value="Genomic_DNA"/>
</dbReference>
<dbReference type="RefSeq" id="WP_207139054.1">
    <property type="nucleotide sequence ID" value="NZ_JAEKJZ010000001.1"/>
</dbReference>
<evidence type="ECO:0000259" key="2">
    <source>
        <dbReference type="Pfam" id="PF04773"/>
    </source>
</evidence>
<sequence>MAKKVGSAAAVNTAAFGAAPGAVREAKFIGDTVLFNERIDTSGTGLVQVLFVDGSTFTVGPNSDLMIDEFVYNPDDGSGKLIASFGKGVARFVGGKLSKKKGGVSVRTPVGTIGIRGGIANLDLTRGAPVFSLVFGKELSFKGADGTSRRIYRPGYSLQVGGVGGGVRRTSAEDLEGVQSSLMSKSGQRGGATVPPTGTQVRNSGMTQVNSDLGRVYTAPRRKPQAVLSTSSGNAETTLVQVQKVNRKHAGISSLASGATKTGRSVDIRVLSAGATFTSLGGGMVSSPGAQGLIGGSAGLSETATFIYRDIAETGDRETTGTATGVARATIGGHTVAQFLYPGKGGGFYAQTLTNKGIAIQEFNEARVPAVPEAAVEVEGTAVGQARGAVYFNEDFHAFAHVPDVTPAGSPSFQIEDMIFGISGTETDFSTFGNAADPLRVRSYSLHADPTTLFSLGTDETGGGFTPMETGALFVNPLVAGTLGADFLSETKNTGFLIKETDPETLDGAHYLASSFHLKGAGTSQKSLISLAVGAVDLGAVEEGGLATARRGSHRIDALQSAGLYSGGLQGVKGSDGSAFFGANAQSFVFGSSLTGGASGVPYTDDYVERPDAFASEETVSATLHVALLDEDAGQDVSALARSDRTLTGYASGVLESTVNYHDPGVLDSLAAGGATVLETSVLPVAAAPAASVGPVHFTSDTPDDVSVTFNSAEETLGGALTVRDLAEDDPEVYSYTVGFGATGSGSSPDRATFIDDDIYAAWDSADAAQTYLTSTVNEKLDLLPGTSPNTYFVPGTLVPGADDVILAPVATQCVCAFLEWGYWGTSMRYEDTGGVLGGAAERTDTFHLGTWVAGAISGSGDLPASGSASYAGQAVGNVVSNGAQYLAAGGFSMTVDFASRTGTAAISDFDNRSFSATLSERAIAGGNHFTGALSGDAVGTLNTSIVGGPLTGHDGVIGNFNAADPAAHWSASGIVAGGIQ</sequence>
<proteinExistence type="predicted"/>
<name>A0A939E9T9_9HYPH</name>
<accession>A0A939E9T9</accession>
<dbReference type="SUPFAM" id="SSF56925">
    <property type="entry name" value="OMPA-like"/>
    <property type="match status" value="1"/>
</dbReference>
<dbReference type="Proteomes" id="UP000664096">
    <property type="component" value="Unassembled WGS sequence"/>
</dbReference>
<dbReference type="Pfam" id="PF04773">
    <property type="entry name" value="FecR"/>
    <property type="match status" value="1"/>
</dbReference>
<feature type="domain" description="FecR protein" evidence="2">
    <location>
        <begin position="38"/>
        <end position="136"/>
    </location>
</feature>
<gene>
    <name evidence="3" type="ORF">JF539_04035</name>
</gene>